<gene>
    <name evidence="2" type="ORF">GUA24_10900</name>
</gene>
<dbReference type="SUPFAM" id="SSF52540">
    <property type="entry name" value="P-loop containing nucleoside triphosphate hydrolases"/>
    <property type="match status" value="1"/>
</dbReference>
<dbReference type="EMBL" id="WXDR01000055">
    <property type="protein sequence ID" value="MZU09436.1"/>
    <property type="molecule type" value="Genomic_DNA"/>
</dbReference>
<dbReference type="Proteomes" id="UP000638311">
    <property type="component" value="Unassembled WGS sequence"/>
</dbReference>
<organism evidence="2 3">
    <name type="scientific">Bifidobacterium longum</name>
    <dbReference type="NCBI Taxonomy" id="216816"/>
    <lineage>
        <taxon>Bacteria</taxon>
        <taxon>Bacillati</taxon>
        <taxon>Actinomycetota</taxon>
        <taxon>Actinomycetes</taxon>
        <taxon>Bifidobacteriales</taxon>
        <taxon>Bifidobacteriaceae</taxon>
        <taxon>Bifidobacterium</taxon>
    </lineage>
</organism>
<name>A0A6B1XCP6_BIFLN</name>
<dbReference type="Pfam" id="PF13175">
    <property type="entry name" value="AAA_15"/>
    <property type="match status" value="1"/>
</dbReference>
<protein>
    <submittedName>
        <fullName evidence="2">AAA family ATPase</fullName>
    </submittedName>
</protein>
<feature type="domain" description="Endonuclease GajA/Old nuclease/RecF-like AAA" evidence="1">
    <location>
        <begin position="47"/>
        <end position="191"/>
    </location>
</feature>
<sequence>MVLEYHEYIYIPAEEVPEELLNLTELDIQKVLSVKVYDEVKRILNSKIGSGTVINQVNLQLSNYLKTINQNLMSNGSVYQFDTSARKKKLYPQDFVDRIIASYFSPRKLYKVKEIKIPIEQLSSGEQKQAIINVFCALLANQQVDQRYKDAIIFALDEPEISQDYSNVFPQFEKLEGLSRKSGFQVMLTTHWYGILPAAYGGTLLLVDSKGESKAHEFYDIFSAHMEDLTEMKFKSVYDLVTSTVAFVRAYPKKRVIICEGPTDRLYLENYLNLDKVKVIPVGGRKNVALTAQLLIVALNNANLTGSAPHVLCVIDTDSELIREMFLDGKSKEVNLCRWQLMDDGRKLKLVSLINLKDRSDKYSRTVIEDVLDSEVFGSVVKSLVYEKQPEYMKDLRLDTLDVGSQVIGTGKTLFTIIGDKGQYNLSRIEKLINNNKGYLAHMYSREFGKQKLSDSYPITKALSDAFGCDENNIIKK</sequence>
<accession>A0A6B1XCP6</accession>
<reference evidence="2" key="1">
    <citation type="journal article" date="2019" name="Nat. Med.">
        <title>A library of human gut bacterial isolates paired with longitudinal multiomics data enables mechanistic microbiome research.</title>
        <authorList>
            <person name="Poyet M."/>
            <person name="Groussin M."/>
            <person name="Gibbons S.M."/>
            <person name="Avila-Pacheco J."/>
            <person name="Jiang X."/>
            <person name="Kearney S.M."/>
            <person name="Perrotta A.R."/>
            <person name="Berdy B."/>
            <person name="Zhao S."/>
            <person name="Lieberman T.D."/>
            <person name="Swanson P.K."/>
            <person name="Smith M."/>
            <person name="Roesemann S."/>
            <person name="Alexander J.E."/>
            <person name="Rich S.A."/>
            <person name="Livny J."/>
            <person name="Vlamakis H."/>
            <person name="Clish C."/>
            <person name="Bullock K."/>
            <person name="Deik A."/>
            <person name="Scott J."/>
            <person name="Pierce K.A."/>
            <person name="Xavier R.J."/>
            <person name="Alm E.J."/>
        </authorList>
    </citation>
    <scope>NUCLEOTIDE SEQUENCE</scope>
    <source>
        <strain evidence="2">BIOML-A409</strain>
    </source>
</reference>
<evidence type="ECO:0000259" key="1">
    <source>
        <dbReference type="Pfam" id="PF13175"/>
    </source>
</evidence>
<comment type="caution">
    <text evidence="2">The sequence shown here is derived from an EMBL/GenBank/DDBJ whole genome shotgun (WGS) entry which is preliminary data.</text>
</comment>
<dbReference type="AlphaFoldDB" id="A0A6B1XCP6"/>
<proteinExistence type="predicted"/>
<evidence type="ECO:0000313" key="2">
    <source>
        <dbReference type="EMBL" id="MZU09436.1"/>
    </source>
</evidence>
<evidence type="ECO:0000313" key="3">
    <source>
        <dbReference type="Proteomes" id="UP000638311"/>
    </source>
</evidence>
<dbReference type="Gene3D" id="3.40.50.300">
    <property type="entry name" value="P-loop containing nucleotide triphosphate hydrolases"/>
    <property type="match status" value="1"/>
</dbReference>
<dbReference type="InterPro" id="IPR027417">
    <property type="entry name" value="P-loop_NTPase"/>
</dbReference>
<dbReference type="InterPro" id="IPR041685">
    <property type="entry name" value="AAA_GajA/Old/RecF-like"/>
</dbReference>